<dbReference type="GO" id="GO:0004222">
    <property type="term" value="F:metalloendopeptidase activity"/>
    <property type="evidence" value="ECO:0007669"/>
    <property type="project" value="InterPro"/>
</dbReference>
<dbReference type="SUPFAM" id="SSF140990">
    <property type="entry name" value="FtsH protease domain-like"/>
    <property type="match status" value="1"/>
</dbReference>
<dbReference type="GO" id="GO:0006508">
    <property type="term" value="P:proteolysis"/>
    <property type="evidence" value="ECO:0007669"/>
    <property type="project" value="InterPro"/>
</dbReference>
<feature type="non-terminal residue" evidence="2">
    <location>
        <position position="1"/>
    </location>
</feature>
<reference evidence="2" key="1">
    <citation type="submission" date="2021-02" db="EMBL/GenBank/DDBJ databases">
        <authorList>
            <person name="Dougan E. K."/>
            <person name="Rhodes N."/>
            <person name="Thang M."/>
            <person name="Chan C."/>
        </authorList>
    </citation>
    <scope>NUCLEOTIDE SEQUENCE</scope>
</reference>
<proteinExistence type="predicted"/>
<organism evidence="2 3">
    <name type="scientific">Symbiodinium pilosum</name>
    <name type="common">Dinoflagellate</name>
    <dbReference type="NCBI Taxonomy" id="2952"/>
    <lineage>
        <taxon>Eukaryota</taxon>
        <taxon>Sar</taxon>
        <taxon>Alveolata</taxon>
        <taxon>Dinophyceae</taxon>
        <taxon>Suessiales</taxon>
        <taxon>Symbiodiniaceae</taxon>
        <taxon>Symbiodinium</taxon>
    </lineage>
</organism>
<keyword evidence="3" id="KW-1185">Reference proteome</keyword>
<evidence type="ECO:0000259" key="1">
    <source>
        <dbReference type="Pfam" id="PF01434"/>
    </source>
</evidence>
<dbReference type="Proteomes" id="UP000649617">
    <property type="component" value="Unassembled WGS sequence"/>
</dbReference>
<feature type="domain" description="Peptidase M41" evidence="1">
    <location>
        <begin position="5"/>
        <end position="62"/>
    </location>
</feature>
<accession>A0A812VHJ6</accession>
<dbReference type="OrthoDB" id="438839at2759"/>
<protein>
    <submittedName>
        <fullName evidence="2">FtsH1 protein</fullName>
    </submittedName>
</protein>
<dbReference type="EMBL" id="CAJNIZ010041876">
    <property type="protein sequence ID" value="CAE7618092.1"/>
    <property type="molecule type" value="Genomic_DNA"/>
</dbReference>
<dbReference type="AlphaFoldDB" id="A0A812VHJ6"/>
<dbReference type="InterPro" id="IPR000642">
    <property type="entry name" value="Peptidase_M41"/>
</dbReference>
<dbReference type="GO" id="GO:0005524">
    <property type="term" value="F:ATP binding"/>
    <property type="evidence" value="ECO:0007669"/>
    <property type="project" value="InterPro"/>
</dbReference>
<evidence type="ECO:0000313" key="2">
    <source>
        <dbReference type="EMBL" id="CAE7618092.1"/>
    </source>
</evidence>
<dbReference type="GO" id="GO:0004176">
    <property type="term" value="F:ATP-dependent peptidase activity"/>
    <property type="evidence" value="ECO:0007669"/>
    <property type="project" value="InterPro"/>
</dbReference>
<sequence length="88" mass="9678">MGQGAPPMSQALKQKVDAEIKRIVDEQYQRGMALLRDNMYLLDTLAKTLMEEEKVSGEQLMKMINQAAAEGKLVMGNSKMAVAAYAGE</sequence>
<dbReference type="InterPro" id="IPR037219">
    <property type="entry name" value="Peptidase_M41-like"/>
</dbReference>
<name>A0A812VHJ6_SYMPI</name>
<evidence type="ECO:0000313" key="3">
    <source>
        <dbReference type="Proteomes" id="UP000649617"/>
    </source>
</evidence>
<comment type="caution">
    <text evidence="2">The sequence shown here is derived from an EMBL/GenBank/DDBJ whole genome shotgun (WGS) entry which is preliminary data.</text>
</comment>
<gene>
    <name evidence="2" type="primary">ftsH1</name>
    <name evidence="2" type="ORF">SPIL2461_LOCUS16220</name>
</gene>
<dbReference type="Pfam" id="PF01434">
    <property type="entry name" value="Peptidase_M41"/>
    <property type="match status" value="1"/>
</dbReference>
<dbReference type="Gene3D" id="1.20.58.760">
    <property type="entry name" value="Peptidase M41"/>
    <property type="match status" value="1"/>
</dbReference>